<dbReference type="Proteomes" id="UP000092631">
    <property type="component" value="Chromosome"/>
</dbReference>
<comment type="similarity">
    <text evidence="1 5">Belongs to the CoaE family.</text>
</comment>
<evidence type="ECO:0000313" key="7">
    <source>
        <dbReference type="EMBL" id="ANU56910.1"/>
    </source>
</evidence>
<comment type="catalytic activity">
    <reaction evidence="5">
        <text>3'-dephospho-CoA + ATP = ADP + CoA + H(+)</text>
        <dbReference type="Rhea" id="RHEA:18245"/>
        <dbReference type="ChEBI" id="CHEBI:15378"/>
        <dbReference type="ChEBI" id="CHEBI:30616"/>
        <dbReference type="ChEBI" id="CHEBI:57287"/>
        <dbReference type="ChEBI" id="CHEBI:57328"/>
        <dbReference type="ChEBI" id="CHEBI:456216"/>
        <dbReference type="EC" id="2.7.1.24"/>
    </reaction>
</comment>
<evidence type="ECO:0000256" key="6">
    <source>
        <dbReference type="NCBIfam" id="TIGR00152"/>
    </source>
</evidence>
<evidence type="ECO:0000256" key="4">
    <source>
        <dbReference type="ARBA" id="ARBA00022993"/>
    </source>
</evidence>
<dbReference type="NCBIfam" id="TIGR00152">
    <property type="entry name" value="dephospho-CoA kinase"/>
    <property type="match status" value="1"/>
</dbReference>
<keyword evidence="3 5" id="KW-0067">ATP-binding</keyword>
<proteinExistence type="inferred from homology"/>
<evidence type="ECO:0000313" key="8">
    <source>
        <dbReference type="Proteomes" id="UP000092631"/>
    </source>
</evidence>
<comment type="pathway">
    <text evidence="5">Cofactor biosynthesis; coenzyme A biosynthesis; CoA from (R)-pantothenate: step 5/5.</text>
</comment>
<dbReference type="InterPro" id="IPR001977">
    <property type="entry name" value="Depp_CoAkinase"/>
</dbReference>
<protein>
    <recommendedName>
        <fullName evidence="5 6">Dephospho-CoA kinase</fullName>
        <ecNumber evidence="5 6">2.7.1.24</ecNumber>
    </recommendedName>
    <alternativeName>
        <fullName evidence="5">Dephosphocoenzyme A kinase</fullName>
    </alternativeName>
</protein>
<dbReference type="InterPro" id="IPR027417">
    <property type="entry name" value="P-loop_NTPase"/>
</dbReference>
<keyword evidence="5 7" id="KW-0418">Kinase</keyword>
<dbReference type="Pfam" id="PF01121">
    <property type="entry name" value="CoaE"/>
    <property type="match status" value="1"/>
</dbReference>
<name>A0A1C7GZA8_9BACE</name>
<organism evidence="7 8">
    <name type="scientific">Bacteroides caecimuris</name>
    <dbReference type="NCBI Taxonomy" id="1796613"/>
    <lineage>
        <taxon>Bacteria</taxon>
        <taxon>Pseudomonadati</taxon>
        <taxon>Bacteroidota</taxon>
        <taxon>Bacteroidia</taxon>
        <taxon>Bacteroidales</taxon>
        <taxon>Bacteroidaceae</taxon>
        <taxon>Bacteroides</taxon>
    </lineage>
</organism>
<dbReference type="GO" id="GO:0004140">
    <property type="term" value="F:dephospho-CoA kinase activity"/>
    <property type="evidence" value="ECO:0007669"/>
    <property type="project" value="UniProtKB-UniRule"/>
</dbReference>
<keyword evidence="4 5" id="KW-0173">Coenzyme A biosynthesis</keyword>
<evidence type="ECO:0000256" key="1">
    <source>
        <dbReference type="ARBA" id="ARBA00009018"/>
    </source>
</evidence>
<dbReference type="UniPathway" id="UPA00241">
    <property type="reaction ID" value="UER00356"/>
</dbReference>
<dbReference type="GeneID" id="82186375"/>
<dbReference type="PROSITE" id="PS51219">
    <property type="entry name" value="DPCK"/>
    <property type="match status" value="1"/>
</dbReference>
<dbReference type="Gene3D" id="3.40.50.300">
    <property type="entry name" value="P-loop containing nucleotide triphosphate hydrolases"/>
    <property type="match status" value="1"/>
</dbReference>
<accession>A0A1C7GZA8</accession>
<dbReference type="CDD" id="cd02022">
    <property type="entry name" value="DPCK"/>
    <property type="match status" value="1"/>
</dbReference>
<keyword evidence="5" id="KW-0808">Transferase</keyword>
<dbReference type="PANTHER" id="PTHR10695:SF46">
    <property type="entry name" value="BIFUNCTIONAL COENZYME A SYNTHASE-RELATED"/>
    <property type="match status" value="1"/>
</dbReference>
<keyword evidence="2 5" id="KW-0547">Nucleotide-binding</keyword>
<keyword evidence="8" id="KW-1185">Reference proteome</keyword>
<reference evidence="8" key="1">
    <citation type="submission" date="2016-04" db="EMBL/GenBank/DDBJ databases">
        <title>Complete Genome Sequences of Twelve Strains of a Stable Defined Moderately Diverse Mouse Microbiota 2 (sDMDMm2).</title>
        <authorList>
            <person name="Uchimura Y."/>
            <person name="Wyss M."/>
            <person name="Brugiroux S."/>
            <person name="Limenitakis J.P."/>
            <person name="Stecher B."/>
            <person name="McCoy K.D."/>
            <person name="Macpherson A.J."/>
        </authorList>
    </citation>
    <scope>NUCLEOTIDE SEQUENCE [LARGE SCALE GENOMIC DNA]</scope>
    <source>
        <strain evidence="8">I48</strain>
    </source>
</reference>
<evidence type="ECO:0000256" key="2">
    <source>
        <dbReference type="ARBA" id="ARBA00022741"/>
    </source>
</evidence>
<dbReference type="EC" id="2.7.1.24" evidence="5 6"/>
<evidence type="ECO:0000256" key="3">
    <source>
        <dbReference type="ARBA" id="ARBA00022840"/>
    </source>
</evidence>
<sequence>MAIKIGITGGIGSGKSVVSRLLGIMGIPVYISDIEAKRITQTDQVIRRGLCDLVSQDVFQGGELNRPLLASYMFGHPDRVQKVNELIHPQVKEDFRQWAARLESEQLVGMESAILVEAGFKNEVDFLVMVYAPLEVRVERAVKRDCSSMELVMKRIEAQMSDEVKRNHADFVIVNDDETPLIPQVLELISLLSKNNHYLCSAKKIINK</sequence>
<dbReference type="AlphaFoldDB" id="A0A1C7GZA8"/>
<comment type="subcellular location">
    <subcellularLocation>
        <location evidence="5">Cytoplasm</location>
    </subcellularLocation>
</comment>
<evidence type="ECO:0000256" key="5">
    <source>
        <dbReference type="HAMAP-Rule" id="MF_00376"/>
    </source>
</evidence>
<dbReference type="EMBL" id="CP015401">
    <property type="protein sequence ID" value="ANU56910.1"/>
    <property type="molecule type" value="Genomic_DNA"/>
</dbReference>
<dbReference type="OrthoDB" id="9812943at2"/>
<dbReference type="KEGG" id="bcae:A4V03_04410"/>
<dbReference type="GO" id="GO:0015937">
    <property type="term" value="P:coenzyme A biosynthetic process"/>
    <property type="evidence" value="ECO:0007669"/>
    <property type="project" value="UniProtKB-UniRule"/>
</dbReference>
<dbReference type="SUPFAM" id="SSF52540">
    <property type="entry name" value="P-loop containing nucleoside triphosphate hydrolases"/>
    <property type="match status" value="1"/>
</dbReference>
<feature type="binding site" evidence="5">
    <location>
        <begin position="12"/>
        <end position="17"/>
    </location>
    <ligand>
        <name>ATP</name>
        <dbReference type="ChEBI" id="CHEBI:30616"/>
    </ligand>
</feature>
<dbReference type="GO" id="GO:0005524">
    <property type="term" value="F:ATP binding"/>
    <property type="evidence" value="ECO:0007669"/>
    <property type="project" value="UniProtKB-UniRule"/>
</dbReference>
<keyword evidence="5" id="KW-0963">Cytoplasm</keyword>
<dbReference type="PANTHER" id="PTHR10695">
    <property type="entry name" value="DEPHOSPHO-COA KINASE-RELATED"/>
    <property type="match status" value="1"/>
</dbReference>
<comment type="function">
    <text evidence="5">Catalyzes the phosphorylation of the 3'-hydroxyl group of dephosphocoenzyme A to form coenzyme A.</text>
</comment>
<dbReference type="GO" id="GO:0005737">
    <property type="term" value="C:cytoplasm"/>
    <property type="evidence" value="ECO:0007669"/>
    <property type="project" value="UniProtKB-SubCell"/>
</dbReference>
<gene>
    <name evidence="5" type="primary">coaE</name>
    <name evidence="7" type="ORF">A4V03_04410</name>
</gene>
<dbReference type="RefSeq" id="WP_065538102.1">
    <property type="nucleotide sequence ID" value="NZ_CAPDLJ010000019.1"/>
</dbReference>
<dbReference type="HAMAP" id="MF_00376">
    <property type="entry name" value="Dephospho_CoA_kinase"/>
    <property type="match status" value="1"/>
</dbReference>